<dbReference type="InterPro" id="IPR051534">
    <property type="entry name" value="CBASS_pafABC_assoc_protein"/>
</dbReference>
<dbReference type="InterPro" id="IPR026881">
    <property type="entry name" value="WYL_dom"/>
</dbReference>
<keyword evidence="3" id="KW-1185">Reference proteome</keyword>
<proteinExistence type="predicted"/>
<sequence>MSDRKEDLERQINLTFAFLSATSYSRKFLTQAWIRDNVGDYKGLSDIAFRRKLQRDFAYLRRVGVPIEQFTIESGIAEGQQAYRLSEDSYELPSVEFTAEEAAVLGMAGEMGQNQELGAFARSGWTKLAAGGAHRDLTTSTAITNAGDLGSLSAKTLDAIIKARHTGRSISFHYQGSRTAPPTTRRMDPWGLVPERDRIYLVGFDRDRNAPRTFRSTRISDITLEAKAQNPMPDGLNLQDMVRAQLRKKSVLIDATLHITPGRAVELRAAGVKTPERDTWFLEDVDRDWLVRTAASHAPEAVVVHPQDVIDDVIALLRAVQKEVV</sequence>
<dbReference type="OrthoDB" id="3268930at2"/>
<dbReference type="RefSeq" id="WP_066565678.1">
    <property type="nucleotide sequence ID" value="NZ_CP015622.1"/>
</dbReference>
<evidence type="ECO:0000259" key="1">
    <source>
        <dbReference type="Pfam" id="PF13280"/>
    </source>
</evidence>
<dbReference type="Proteomes" id="UP000076929">
    <property type="component" value="Chromosome"/>
</dbReference>
<dbReference type="PANTHER" id="PTHR34580">
    <property type="match status" value="1"/>
</dbReference>
<organism evidence="2 3">
    <name type="scientific">Corynebacterium crudilactis</name>
    <dbReference type="NCBI Taxonomy" id="1652495"/>
    <lineage>
        <taxon>Bacteria</taxon>
        <taxon>Bacillati</taxon>
        <taxon>Actinomycetota</taxon>
        <taxon>Actinomycetes</taxon>
        <taxon>Mycobacteriales</taxon>
        <taxon>Corynebacteriaceae</taxon>
        <taxon>Corynebacterium</taxon>
    </lineage>
</organism>
<protein>
    <submittedName>
        <fullName evidence="2">WYL domain-containing protein</fullName>
    </submittedName>
</protein>
<feature type="domain" description="WYL" evidence="1">
    <location>
        <begin position="156"/>
        <end position="223"/>
    </location>
</feature>
<gene>
    <name evidence="2" type="ORF">ccrud_07245</name>
</gene>
<dbReference type="KEGG" id="ccjz:ccrud_07245"/>
<name>A0A172QTQ2_9CORY</name>
<evidence type="ECO:0000313" key="3">
    <source>
        <dbReference type="Proteomes" id="UP000076929"/>
    </source>
</evidence>
<dbReference type="AlphaFoldDB" id="A0A172QTQ2"/>
<accession>A0A172QTQ2</accession>
<dbReference type="STRING" id="1652495.ccrud_07245"/>
<reference evidence="2 3" key="1">
    <citation type="submission" date="2016-05" db="EMBL/GenBank/DDBJ databases">
        <title>Complete genome sequence of Corynebacterium crudilactis, a new Corynebacterium species isolated from raw cow's milk.</title>
        <authorList>
            <person name="Christian R."/>
            <person name="Zimmermann J."/>
            <person name="Lipski A."/>
            <person name="Kalinowski J."/>
        </authorList>
    </citation>
    <scope>NUCLEOTIDE SEQUENCE [LARGE SCALE GENOMIC DNA]</scope>
    <source>
        <strain evidence="2 3">JZ16</strain>
    </source>
</reference>
<dbReference type="EMBL" id="CP015622">
    <property type="protein sequence ID" value="ANE04021.1"/>
    <property type="molecule type" value="Genomic_DNA"/>
</dbReference>
<dbReference type="PROSITE" id="PS52050">
    <property type="entry name" value="WYL"/>
    <property type="match status" value="1"/>
</dbReference>
<dbReference type="Pfam" id="PF13280">
    <property type="entry name" value="WYL"/>
    <property type="match status" value="1"/>
</dbReference>
<dbReference type="PANTHER" id="PTHR34580:SF3">
    <property type="entry name" value="PROTEIN PAFB"/>
    <property type="match status" value="1"/>
</dbReference>
<evidence type="ECO:0000313" key="2">
    <source>
        <dbReference type="EMBL" id="ANE04021.1"/>
    </source>
</evidence>